<accession>A0A8S5TWL0</accession>
<evidence type="ECO:0000313" key="1">
    <source>
        <dbReference type="EMBL" id="DAF86594.1"/>
    </source>
</evidence>
<reference evidence="1" key="1">
    <citation type="journal article" date="2021" name="Proc. Natl. Acad. Sci. U.S.A.">
        <title>A Catalog of Tens of Thousands of Viruses from Human Metagenomes Reveals Hidden Associations with Chronic Diseases.</title>
        <authorList>
            <person name="Tisza M.J."/>
            <person name="Buck C.B."/>
        </authorList>
    </citation>
    <scope>NUCLEOTIDE SEQUENCE</scope>
    <source>
        <strain evidence="1">Ctcx61</strain>
    </source>
</reference>
<sequence>MKTKKYGYRIYFRINGRVDFVEIVHGNKSIYEDENILPQMQDYMKENDLEFLYLDDVNDELRCMDNWMYK</sequence>
<name>A0A8S5TWL0_9CAUD</name>
<organism evidence="1">
    <name type="scientific">Siphoviridae sp. ctcx61</name>
    <dbReference type="NCBI Taxonomy" id="2825575"/>
    <lineage>
        <taxon>Viruses</taxon>
        <taxon>Duplodnaviria</taxon>
        <taxon>Heunggongvirae</taxon>
        <taxon>Uroviricota</taxon>
        <taxon>Caudoviricetes</taxon>
    </lineage>
</organism>
<protein>
    <submittedName>
        <fullName evidence="1">Uncharacterized protein</fullName>
    </submittedName>
</protein>
<proteinExistence type="predicted"/>
<dbReference type="EMBL" id="BK015949">
    <property type="protein sequence ID" value="DAF86594.1"/>
    <property type="molecule type" value="Genomic_DNA"/>
</dbReference>